<comment type="caution">
    <text evidence="1">The sequence shown here is derived from an EMBL/GenBank/DDBJ whole genome shotgun (WGS) entry which is preliminary data.</text>
</comment>
<dbReference type="Proteomes" id="UP000489600">
    <property type="component" value="Unassembled WGS sequence"/>
</dbReference>
<evidence type="ECO:0000313" key="2">
    <source>
        <dbReference type="Proteomes" id="UP000489600"/>
    </source>
</evidence>
<dbReference type="EMBL" id="CABITT030000005">
    <property type="protein sequence ID" value="VVB05692.1"/>
    <property type="molecule type" value="Genomic_DNA"/>
</dbReference>
<evidence type="ECO:0000313" key="1">
    <source>
        <dbReference type="EMBL" id="VVB05692.1"/>
    </source>
</evidence>
<name>A0A565BWD0_9BRAS</name>
<reference evidence="1" key="1">
    <citation type="submission" date="2019-07" db="EMBL/GenBank/DDBJ databases">
        <authorList>
            <person name="Dittberner H."/>
        </authorList>
    </citation>
    <scope>NUCLEOTIDE SEQUENCE [LARGE SCALE GENOMIC DNA]</scope>
</reference>
<keyword evidence="2" id="KW-1185">Reference proteome</keyword>
<gene>
    <name evidence="1" type="ORF">ANE_LOCUS16136</name>
</gene>
<protein>
    <submittedName>
        <fullName evidence="1">Uncharacterized protein</fullName>
    </submittedName>
</protein>
<proteinExistence type="predicted"/>
<dbReference type="AlphaFoldDB" id="A0A565BWD0"/>
<sequence>MEKATNMKPMPTYLIIKLFSRLPAKSVGRSILSGPDFIELFRLMFAVERKGSWSFFSSP</sequence>
<organism evidence="1 2">
    <name type="scientific">Arabis nemorensis</name>
    <dbReference type="NCBI Taxonomy" id="586526"/>
    <lineage>
        <taxon>Eukaryota</taxon>
        <taxon>Viridiplantae</taxon>
        <taxon>Streptophyta</taxon>
        <taxon>Embryophyta</taxon>
        <taxon>Tracheophyta</taxon>
        <taxon>Spermatophyta</taxon>
        <taxon>Magnoliopsida</taxon>
        <taxon>eudicotyledons</taxon>
        <taxon>Gunneridae</taxon>
        <taxon>Pentapetalae</taxon>
        <taxon>rosids</taxon>
        <taxon>malvids</taxon>
        <taxon>Brassicales</taxon>
        <taxon>Brassicaceae</taxon>
        <taxon>Arabideae</taxon>
        <taxon>Arabis</taxon>
    </lineage>
</organism>
<accession>A0A565BWD0</accession>